<evidence type="ECO:0000313" key="2">
    <source>
        <dbReference type="EMBL" id="ABF91842.1"/>
    </source>
</evidence>
<dbReference type="eggNOG" id="ENOG503170A">
    <property type="taxonomic scope" value="Bacteria"/>
</dbReference>
<name>Q1DC31_MYXXD</name>
<dbReference type="EnsemblBacteria" id="ABF91842">
    <property type="protein sequence ID" value="ABF91842"/>
    <property type="gene ID" value="MXAN_1540"/>
</dbReference>
<dbReference type="Proteomes" id="UP000002402">
    <property type="component" value="Chromosome"/>
</dbReference>
<gene>
    <name evidence="2" type="ordered locus">MXAN_1540</name>
</gene>
<dbReference type="OrthoDB" id="5511268at2"/>
<organism evidence="2 3">
    <name type="scientific">Myxococcus xanthus (strain DK1622)</name>
    <dbReference type="NCBI Taxonomy" id="246197"/>
    <lineage>
        <taxon>Bacteria</taxon>
        <taxon>Pseudomonadati</taxon>
        <taxon>Myxococcota</taxon>
        <taxon>Myxococcia</taxon>
        <taxon>Myxococcales</taxon>
        <taxon>Cystobacterineae</taxon>
        <taxon>Myxococcaceae</taxon>
        <taxon>Myxococcus</taxon>
    </lineage>
</organism>
<protein>
    <submittedName>
        <fullName evidence="2">Uncharacterized protein</fullName>
    </submittedName>
</protein>
<keyword evidence="1" id="KW-0472">Membrane</keyword>
<reference evidence="2 3" key="1">
    <citation type="journal article" date="2006" name="Proc. Natl. Acad. Sci. U.S.A.">
        <title>Evolution of sensory complexity recorded in a myxobacterial genome.</title>
        <authorList>
            <person name="Goldman B.S."/>
            <person name="Nierman W.C."/>
            <person name="Kaiser D."/>
            <person name="Slater S.C."/>
            <person name="Durkin A.S."/>
            <person name="Eisen J.A."/>
            <person name="Ronning C.M."/>
            <person name="Barbazuk W.B."/>
            <person name="Blanchard M."/>
            <person name="Field C."/>
            <person name="Halling C."/>
            <person name="Hinkle G."/>
            <person name="Iartchuk O."/>
            <person name="Kim H.S."/>
            <person name="Mackenzie C."/>
            <person name="Madupu R."/>
            <person name="Miller N."/>
            <person name="Shvartsbeyn A."/>
            <person name="Sullivan S.A."/>
            <person name="Vaudin M."/>
            <person name="Wiegand R."/>
            <person name="Kaplan H.B."/>
        </authorList>
    </citation>
    <scope>NUCLEOTIDE SEQUENCE [LARGE SCALE GENOMIC DNA]</scope>
    <source>
        <strain evidence="3">DK1622</strain>
    </source>
</reference>
<keyword evidence="1" id="KW-0812">Transmembrane</keyword>
<proteinExistence type="predicted"/>
<dbReference type="EMBL" id="CP000113">
    <property type="protein sequence ID" value="ABF91842.1"/>
    <property type="molecule type" value="Genomic_DNA"/>
</dbReference>
<keyword evidence="3" id="KW-1185">Reference proteome</keyword>
<dbReference type="HOGENOM" id="CLU_1395030_0_0_7"/>
<sequence length="219" mass="24582">MAVLTVALSPYDRRPASPHGGPPMTMNPAFVSILMLLALVGCTNHRQTLLERTSSYVVYDMPARQVMKAAETILSERGYALLPSTDPMFLITPWKVSGNYDVFTHWSRVYVEGHKRPDGRFTVRAYHMAANMPARTQSLPTPETTTMTAPEEKQNIMPTVLLSTEPVLVRSARPNLRRDLNLEWAIMEQLDPDFAGRVKTQVDVYLAHSSSKRPGDVLE</sequence>
<feature type="transmembrane region" description="Helical" evidence="1">
    <location>
        <begin position="24"/>
        <end position="42"/>
    </location>
</feature>
<dbReference type="KEGG" id="mxa:MXAN_1540"/>
<evidence type="ECO:0000256" key="1">
    <source>
        <dbReference type="SAM" id="Phobius"/>
    </source>
</evidence>
<accession>Q1DC31</accession>
<evidence type="ECO:0000313" key="3">
    <source>
        <dbReference type="Proteomes" id="UP000002402"/>
    </source>
</evidence>
<dbReference type="AlphaFoldDB" id="Q1DC31"/>
<keyword evidence="1" id="KW-1133">Transmembrane helix</keyword>